<protein>
    <submittedName>
        <fullName evidence="1">Uncharacterized protein</fullName>
    </submittedName>
</protein>
<organism evidence="1 2">
    <name type="scientific">Lactuca virosa</name>
    <dbReference type="NCBI Taxonomy" id="75947"/>
    <lineage>
        <taxon>Eukaryota</taxon>
        <taxon>Viridiplantae</taxon>
        <taxon>Streptophyta</taxon>
        <taxon>Embryophyta</taxon>
        <taxon>Tracheophyta</taxon>
        <taxon>Spermatophyta</taxon>
        <taxon>Magnoliopsida</taxon>
        <taxon>eudicotyledons</taxon>
        <taxon>Gunneridae</taxon>
        <taxon>Pentapetalae</taxon>
        <taxon>asterids</taxon>
        <taxon>campanulids</taxon>
        <taxon>Asterales</taxon>
        <taxon>Asteraceae</taxon>
        <taxon>Cichorioideae</taxon>
        <taxon>Cichorieae</taxon>
        <taxon>Lactucinae</taxon>
        <taxon>Lactuca</taxon>
    </lineage>
</organism>
<dbReference type="EMBL" id="CAKMRJ010002686">
    <property type="protein sequence ID" value="CAH1429345.1"/>
    <property type="molecule type" value="Genomic_DNA"/>
</dbReference>
<comment type="caution">
    <text evidence="1">The sequence shown here is derived from an EMBL/GenBank/DDBJ whole genome shotgun (WGS) entry which is preliminary data.</text>
</comment>
<dbReference type="AlphaFoldDB" id="A0AAU9N4Z2"/>
<gene>
    <name evidence="1" type="ORF">LVIROSA_LOCUS16212</name>
</gene>
<sequence>MISTTKQQHLTSYLHHLLPPPLSLFNIGASGRTRLKALPFRFSAALCFADAPPPTTSWPFPTIFFPSTLSFFGDNIGIHTCVLTPTTNKPSPPTTAFSA</sequence>
<name>A0AAU9N4Z2_9ASTR</name>
<reference evidence="1 2" key="1">
    <citation type="submission" date="2022-01" db="EMBL/GenBank/DDBJ databases">
        <authorList>
            <person name="Xiong W."/>
            <person name="Schranz E."/>
        </authorList>
    </citation>
    <scope>NUCLEOTIDE SEQUENCE [LARGE SCALE GENOMIC DNA]</scope>
</reference>
<proteinExistence type="predicted"/>
<accession>A0AAU9N4Z2</accession>
<evidence type="ECO:0000313" key="1">
    <source>
        <dbReference type="EMBL" id="CAH1429345.1"/>
    </source>
</evidence>
<keyword evidence="2" id="KW-1185">Reference proteome</keyword>
<dbReference type="Proteomes" id="UP001157418">
    <property type="component" value="Unassembled WGS sequence"/>
</dbReference>
<evidence type="ECO:0000313" key="2">
    <source>
        <dbReference type="Proteomes" id="UP001157418"/>
    </source>
</evidence>